<comment type="caution">
    <text evidence="6">The sequence shown here is derived from an EMBL/GenBank/DDBJ whole genome shotgun (WGS) entry which is preliminary data.</text>
</comment>
<dbReference type="PANTHER" id="PTHR33138:SF59">
    <property type="entry name" value="LEAF RUST 10 DISEASE-RESISTANCE LOCUS RECEPTOR-LIKE PROTEIN KINASE-LIKE 1.2"/>
    <property type="match status" value="1"/>
</dbReference>
<protein>
    <recommendedName>
        <fullName evidence="5">Wall-associated receptor kinase galacturonan-binding domain-containing protein</fullName>
    </recommendedName>
</protein>
<dbReference type="PANTHER" id="PTHR33138">
    <property type="entry name" value="OS01G0690200 PROTEIN"/>
    <property type="match status" value="1"/>
</dbReference>
<dbReference type="InterPro" id="IPR025287">
    <property type="entry name" value="WAK_GUB"/>
</dbReference>
<organism evidence="6 7">
    <name type="scientific">Malus domestica</name>
    <name type="common">Apple</name>
    <name type="synonym">Pyrus malus</name>
    <dbReference type="NCBI Taxonomy" id="3750"/>
    <lineage>
        <taxon>Eukaryota</taxon>
        <taxon>Viridiplantae</taxon>
        <taxon>Streptophyta</taxon>
        <taxon>Embryophyta</taxon>
        <taxon>Tracheophyta</taxon>
        <taxon>Spermatophyta</taxon>
        <taxon>Magnoliopsida</taxon>
        <taxon>eudicotyledons</taxon>
        <taxon>Gunneridae</taxon>
        <taxon>Pentapetalae</taxon>
        <taxon>rosids</taxon>
        <taxon>fabids</taxon>
        <taxon>Rosales</taxon>
        <taxon>Rosaceae</taxon>
        <taxon>Amygdaloideae</taxon>
        <taxon>Maleae</taxon>
        <taxon>Malus</taxon>
    </lineage>
</organism>
<gene>
    <name evidence="6" type="ORF">DVH24_040405</name>
</gene>
<dbReference type="AlphaFoldDB" id="A0A498I692"/>
<evidence type="ECO:0000256" key="3">
    <source>
        <dbReference type="SAM" id="Phobius"/>
    </source>
</evidence>
<feature type="signal peptide" evidence="4">
    <location>
        <begin position="1"/>
        <end position="25"/>
    </location>
</feature>
<evidence type="ECO:0000256" key="4">
    <source>
        <dbReference type="SAM" id="SignalP"/>
    </source>
</evidence>
<dbReference type="GO" id="GO:0030247">
    <property type="term" value="F:polysaccharide binding"/>
    <property type="evidence" value="ECO:0007669"/>
    <property type="project" value="InterPro"/>
</dbReference>
<keyword evidence="3" id="KW-0812">Transmembrane</keyword>
<sequence length="409" mass="46832">MRTVQYTSSLFCSLLILLFFVQIQAQTNCWSSCGEIKNISYPFRLKGDPSGCGDSDYELSCVDNKPILEIFPGKYYVRNISYYDHTLRLVDVNFANGTCGLPSGPVETANGFVRDARFMGYGWNPGRRFRFVKCSTNISSMPEAANHTVVPCLTRNGTYVYAVYDGDYSYYEPQKSCSVISLAPVDLRKDVTKFNSYEAVMELLKAGFEVEWSVTCRDCSLASKQCVVKSMDKPFTYICKKEYKELTRAEGNWIIAAIVVGGLIALGIFIGIIVFVIRRCRRRRNAADNTNKNPQNRIRFRFRDTDKEKHKRKMKSLGGLEIILSSLLCLLLLFALLKIFRKLWWSPIRLQNLVALQGIKGPSYRFVHGNTKEISSMQEEAMSRPKSLSHDIFSRVQPHIHLWTKKYVY</sequence>
<evidence type="ECO:0000313" key="6">
    <source>
        <dbReference type="EMBL" id="RXH79258.1"/>
    </source>
</evidence>
<feature type="chain" id="PRO_5019796732" description="Wall-associated receptor kinase galacturonan-binding domain-containing protein" evidence="4">
    <location>
        <begin position="26"/>
        <end position="409"/>
    </location>
</feature>
<comment type="subcellular location">
    <subcellularLocation>
        <location evidence="1">Membrane</location>
        <topology evidence="1">Single-pass membrane protein</topology>
    </subcellularLocation>
</comment>
<dbReference type="GO" id="GO:0016020">
    <property type="term" value="C:membrane"/>
    <property type="evidence" value="ECO:0007669"/>
    <property type="project" value="UniProtKB-SubCell"/>
</dbReference>
<keyword evidence="2 4" id="KW-0732">Signal</keyword>
<accession>A0A498I692</accession>
<keyword evidence="3" id="KW-0472">Membrane</keyword>
<evidence type="ECO:0000313" key="7">
    <source>
        <dbReference type="Proteomes" id="UP000290289"/>
    </source>
</evidence>
<feature type="transmembrane region" description="Helical" evidence="3">
    <location>
        <begin position="253"/>
        <end position="277"/>
    </location>
</feature>
<feature type="domain" description="Wall-associated receptor kinase galacturonan-binding" evidence="5">
    <location>
        <begin position="29"/>
        <end position="91"/>
    </location>
</feature>
<reference evidence="6 7" key="1">
    <citation type="submission" date="2018-10" db="EMBL/GenBank/DDBJ databases">
        <title>A high-quality apple genome assembly.</title>
        <authorList>
            <person name="Hu J."/>
        </authorList>
    </citation>
    <scope>NUCLEOTIDE SEQUENCE [LARGE SCALE GENOMIC DNA]</scope>
    <source>
        <strain evidence="7">cv. HFTH1</strain>
        <tissue evidence="6">Young leaf</tissue>
    </source>
</reference>
<keyword evidence="7" id="KW-1185">Reference proteome</keyword>
<name>A0A498I692_MALDO</name>
<evidence type="ECO:0000259" key="5">
    <source>
        <dbReference type="Pfam" id="PF13947"/>
    </source>
</evidence>
<keyword evidence="3" id="KW-1133">Transmembrane helix</keyword>
<proteinExistence type="predicted"/>
<evidence type="ECO:0000256" key="1">
    <source>
        <dbReference type="ARBA" id="ARBA00004167"/>
    </source>
</evidence>
<evidence type="ECO:0000256" key="2">
    <source>
        <dbReference type="ARBA" id="ARBA00022729"/>
    </source>
</evidence>
<dbReference type="Proteomes" id="UP000290289">
    <property type="component" value="Chromosome 13"/>
</dbReference>
<dbReference type="Pfam" id="PF13947">
    <property type="entry name" value="GUB_WAK_bind"/>
    <property type="match status" value="1"/>
</dbReference>
<dbReference type="EMBL" id="RDQH01000339">
    <property type="protein sequence ID" value="RXH79258.1"/>
    <property type="molecule type" value="Genomic_DNA"/>
</dbReference>
<feature type="transmembrane region" description="Helical" evidence="3">
    <location>
        <begin position="317"/>
        <end position="340"/>
    </location>
</feature>